<proteinExistence type="predicted"/>
<protein>
    <submittedName>
        <fullName evidence="2">Uncharacterized protein</fullName>
    </submittedName>
</protein>
<evidence type="ECO:0000256" key="1">
    <source>
        <dbReference type="SAM" id="MobiDB-lite"/>
    </source>
</evidence>
<reference evidence="2" key="1">
    <citation type="journal article" date="2020" name="G3 (Bethesda)">
        <title>High-Quality Assemblies for Three Invasive Social Wasps from the &lt;i&gt;Vespula&lt;/i&gt; Genus.</title>
        <authorList>
            <person name="Harrop T.W.R."/>
            <person name="Guhlin J."/>
            <person name="McLaughlin G.M."/>
            <person name="Permina E."/>
            <person name="Stockwell P."/>
            <person name="Gilligan J."/>
            <person name="Le Lec M.F."/>
            <person name="Gruber M.A.M."/>
            <person name="Quinn O."/>
            <person name="Lovegrove M."/>
            <person name="Duncan E.J."/>
            <person name="Remnant E.J."/>
            <person name="Van Eeckhoven J."/>
            <person name="Graham B."/>
            <person name="Knapp R.A."/>
            <person name="Langford K.W."/>
            <person name="Kronenberg Z."/>
            <person name="Press M.O."/>
            <person name="Eacker S.M."/>
            <person name="Wilson-Rankin E.E."/>
            <person name="Purcell J."/>
            <person name="Lester P.J."/>
            <person name="Dearden P.K."/>
        </authorList>
    </citation>
    <scope>NUCLEOTIDE SEQUENCE</scope>
    <source>
        <strain evidence="2">Volc-1</strain>
    </source>
</reference>
<accession>A0A834P1B3</accession>
<sequence length="127" mass="13875">MNEQEKCDGAIAKTEIKLSYSEIKVKGTNGENYQKIEAIRLGCVQSIGGRLESRTLWHVGRRTSWVWDIYAVGREELAKRRLVVGERKRRDSELHLVGKCSETLPSNIETRDEGGAGGSGGGGGGGK</sequence>
<gene>
    <name evidence="2" type="ORF">H0235_009164</name>
</gene>
<feature type="region of interest" description="Disordered" evidence="1">
    <location>
        <begin position="102"/>
        <end position="127"/>
    </location>
</feature>
<comment type="caution">
    <text evidence="2">The sequence shown here is derived from an EMBL/GenBank/DDBJ whole genome shotgun (WGS) entry which is preliminary data.</text>
</comment>
<evidence type="ECO:0000313" key="3">
    <source>
        <dbReference type="Proteomes" id="UP000600918"/>
    </source>
</evidence>
<keyword evidence="3" id="KW-1185">Reference proteome</keyword>
<dbReference type="Proteomes" id="UP000600918">
    <property type="component" value="Unassembled WGS sequence"/>
</dbReference>
<organism evidence="2 3">
    <name type="scientific">Vespula pensylvanica</name>
    <name type="common">Western yellow jacket</name>
    <name type="synonym">Wasp</name>
    <dbReference type="NCBI Taxonomy" id="30213"/>
    <lineage>
        <taxon>Eukaryota</taxon>
        <taxon>Metazoa</taxon>
        <taxon>Ecdysozoa</taxon>
        <taxon>Arthropoda</taxon>
        <taxon>Hexapoda</taxon>
        <taxon>Insecta</taxon>
        <taxon>Pterygota</taxon>
        <taxon>Neoptera</taxon>
        <taxon>Endopterygota</taxon>
        <taxon>Hymenoptera</taxon>
        <taxon>Apocrita</taxon>
        <taxon>Aculeata</taxon>
        <taxon>Vespoidea</taxon>
        <taxon>Vespidae</taxon>
        <taxon>Vespinae</taxon>
        <taxon>Vespula</taxon>
    </lineage>
</organism>
<dbReference type="EMBL" id="JACSDY010000007">
    <property type="protein sequence ID" value="KAF7423881.1"/>
    <property type="molecule type" value="Genomic_DNA"/>
</dbReference>
<feature type="compositionally biased region" description="Gly residues" evidence="1">
    <location>
        <begin position="115"/>
        <end position="127"/>
    </location>
</feature>
<dbReference type="AlphaFoldDB" id="A0A834P1B3"/>
<evidence type="ECO:0000313" key="2">
    <source>
        <dbReference type="EMBL" id="KAF7423881.1"/>
    </source>
</evidence>
<name>A0A834P1B3_VESPE</name>